<name>A0A423CUU7_9PSED</name>
<sequence>MGWIHIILNFGISERAIACFGGGQHMAIVRSFTDFNEGSFDGWQKDANGVALAIAYEQDTGSPRNGFLRFPDDSATIHGNIIHQRFSGLEVGETYRFSARVRRYRKPERPGVFDLHFLLGNDWDTFFGRFGIEDDRWHRVTADFVAQAADQIIRLAARHSGGVIGGLIDIDDLRFGQPSDITDFEASGMNDWALGGRPAENAGIVSAPGGNRVLNFPTPTGLGYNGKVLSRSFKVLQGLNYKFSFRAQDAVPSARDRATISVRMNGSVIIPEFVVDGAGQWLTKEGSFVAPTNQVSIEFFNGTSDGTDGNDFNLDDLRLVEL</sequence>
<gene>
    <name evidence="3" type="ORF">BHU25_25890</name>
</gene>
<keyword evidence="1" id="KW-0378">Hydrolase</keyword>
<dbReference type="SUPFAM" id="SSF49785">
    <property type="entry name" value="Galactose-binding domain-like"/>
    <property type="match status" value="2"/>
</dbReference>
<dbReference type="EMBL" id="MOAM01000046">
    <property type="protein sequence ID" value="ROL63081.1"/>
    <property type="molecule type" value="Genomic_DNA"/>
</dbReference>
<comment type="caution">
    <text evidence="3">The sequence shown here is derived from an EMBL/GenBank/DDBJ whole genome shotgun (WGS) entry which is preliminary data.</text>
</comment>
<reference evidence="3 4" key="1">
    <citation type="submission" date="2016-10" db="EMBL/GenBank/DDBJ databases">
        <title>Comparative genome analysis of multiple Pseudomonas spp. focuses on biocontrol and plant growth promoting traits.</title>
        <authorList>
            <person name="Tao X.-Y."/>
            <person name="Taylor C.G."/>
        </authorList>
    </citation>
    <scope>NUCLEOTIDE SEQUENCE [LARGE SCALE GENOMIC DNA]</scope>
    <source>
        <strain evidence="3 4">15D11</strain>
    </source>
</reference>
<keyword evidence="4" id="KW-1185">Reference proteome</keyword>
<organism evidence="3 4">
    <name type="scientific">Pseudomonas vranovensis</name>
    <dbReference type="NCBI Taxonomy" id="321661"/>
    <lineage>
        <taxon>Bacteria</taxon>
        <taxon>Pseudomonadati</taxon>
        <taxon>Pseudomonadota</taxon>
        <taxon>Gammaproteobacteria</taxon>
        <taxon>Pseudomonadales</taxon>
        <taxon>Pseudomonadaceae</taxon>
        <taxon>Pseudomonas</taxon>
    </lineage>
</organism>
<dbReference type="AlphaFoldDB" id="A0A423CUU7"/>
<dbReference type="InterPro" id="IPR003305">
    <property type="entry name" value="CenC_carb-bd"/>
</dbReference>
<dbReference type="Pfam" id="PF02018">
    <property type="entry name" value="CBM_4_9"/>
    <property type="match status" value="1"/>
</dbReference>
<dbReference type="GO" id="GO:0016798">
    <property type="term" value="F:hydrolase activity, acting on glycosyl bonds"/>
    <property type="evidence" value="ECO:0007669"/>
    <property type="project" value="InterPro"/>
</dbReference>
<dbReference type="InterPro" id="IPR008979">
    <property type="entry name" value="Galactose-bd-like_sf"/>
</dbReference>
<accession>A0A423CUU7</accession>
<evidence type="ECO:0000313" key="3">
    <source>
        <dbReference type="EMBL" id="ROL63081.1"/>
    </source>
</evidence>
<evidence type="ECO:0000259" key="2">
    <source>
        <dbReference type="Pfam" id="PF02018"/>
    </source>
</evidence>
<protein>
    <recommendedName>
        <fullName evidence="2">CBM-cenC domain-containing protein</fullName>
    </recommendedName>
</protein>
<dbReference type="Gene3D" id="2.60.120.260">
    <property type="entry name" value="Galactose-binding domain-like"/>
    <property type="match status" value="2"/>
</dbReference>
<evidence type="ECO:0000256" key="1">
    <source>
        <dbReference type="ARBA" id="ARBA00022801"/>
    </source>
</evidence>
<feature type="domain" description="CBM-cenC" evidence="2">
    <location>
        <begin position="34"/>
        <end position="154"/>
    </location>
</feature>
<proteinExistence type="predicted"/>
<dbReference type="Proteomes" id="UP000285286">
    <property type="component" value="Unassembled WGS sequence"/>
</dbReference>
<evidence type="ECO:0000313" key="4">
    <source>
        <dbReference type="Proteomes" id="UP000285286"/>
    </source>
</evidence>